<evidence type="ECO:0000256" key="2">
    <source>
        <dbReference type="ARBA" id="ARBA00005262"/>
    </source>
</evidence>
<evidence type="ECO:0000256" key="6">
    <source>
        <dbReference type="ARBA" id="ARBA00023136"/>
    </source>
</evidence>
<dbReference type="InterPro" id="IPR003370">
    <property type="entry name" value="Chromate_transpt"/>
</dbReference>
<gene>
    <name evidence="8" type="ORF">VF724_06265</name>
</gene>
<organism evidence="8 9">
    <name type="scientific">Ferviditalea candida</name>
    <dbReference type="NCBI Taxonomy" id="3108399"/>
    <lineage>
        <taxon>Bacteria</taxon>
        <taxon>Bacillati</taxon>
        <taxon>Bacillota</taxon>
        <taxon>Bacilli</taxon>
        <taxon>Bacillales</taxon>
        <taxon>Paenibacillaceae</taxon>
        <taxon>Ferviditalea</taxon>
    </lineage>
</organism>
<dbReference type="Proteomes" id="UP001310386">
    <property type="component" value="Unassembled WGS sequence"/>
</dbReference>
<feature type="transmembrane region" description="Helical" evidence="7">
    <location>
        <begin position="136"/>
        <end position="153"/>
    </location>
</feature>
<keyword evidence="6 7" id="KW-0472">Membrane</keyword>
<keyword evidence="4 7" id="KW-0812">Transmembrane</keyword>
<dbReference type="InterPro" id="IPR052518">
    <property type="entry name" value="CHR_Transporter"/>
</dbReference>
<evidence type="ECO:0000256" key="5">
    <source>
        <dbReference type="ARBA" id="ARBA00022989"/>
    </source>
</evidence>
<evidence type="ECO:0000256" key="7">
    <source>
        <dbReference type="SAM" id="Phobius"/>
    </source>
</evidence>
<accession>A0ABU5ZHD3</accession>
<keyword evidence="9" id="KW-1185">Reference proteome</keyword>
<reference evidence="8" key="1">
    <citation type="submission" date="2023-12" db="EMBL/GenBank/DDBJ databases">
        <title>Fervidustalea candida gen. nov., sp. nov., a novel member of the family Paenibacillaceae isolated from a geothermal area.</title>
        <authorList>
            <person name="Li W.-J."/>
            <person name="Jiao J.-Y."/>
            <person name="Chen Y."/>
        </authorList>
    </citation>
    <scope>NUCLEOTIDE SEQUENCE</scope>
    <source>
        <strain evidence="8">SYSU GA230002</strain>
    </source>
</reference>
<comment type="caution">
    <text evidence="8">The sequence shown here is derived from an EMBL/GenBank/DDBJ whole genome shotgun (WGS) entry which is preliminary data.</text>
</comment>
<comment type="subcellular location">
    <subcellularLocation>
        <location evidence="1">Cell membrane</location>
        <topology evidence="1">Multi-pass membrane protein</topology>
    </subcellularLocation>
</comment>
<dbReference type="RefSeq" id="WP_371753373.1">
    <property type="nucleotide sequence ID" value="NZ_JAYJLD010000006.1"/>
</dbReference>
<feature type="transmembrane region" description="Helical" evidence="7">
    <location>
        <begin position="110"/>
        <end position="130"/>
    </location>
</feature>
<name>A0ABU5ZHD3_9BACL</name>
<proteinExistence type="inferred from homology"/>
<evidence type="ECO:0000256" key="1">
    <source>
        <dbReference type="ARBA" id="ARBA00004651"/>
    </source>
</evidence>
<keyword evidence="5 7" id="KW-1133">Transmembrane helix</keyword>
<dbReference type="Pfam" id="PF02417">
    <property type="entry name" value="Chromate_transp"/>
    <property type="match status" value="1"/>
</dbReference>
<dbReference type="EMBL" id="JAYJLD010000006">
    <property type="protein sequence ID" value="MEB3101267.1"/>
    <property type="molecule type" value="Genomic_DNA"/>
</dbReference>
<dbReference type="PANTHER" id="PTHR43663">
    <property type="entry name" value="CHROMATE TRANSPORT PROTEIN-RELATED"/>
    <property type="match status" value="1"/>
</dbReference>
<evidence type="ECO:0000313" key="9">
    <source>
        <dbReference type="Proteomes" id="UP001310386"/>
    </source>
</evidence>
<sequence length="176" mass="19105">MMWLQIFWAFFITNLLGYGGGPSTIPLIQTEVVDHYHWLTLQEFGDVLALGNALPGPIATKMAGFIGYKMAGVTGAIIALLATILPSAAAMVLLYKFVNAFKESNTLKSLTRGVQPVIAVMLGILAYQFFAHSWEHIGFLQTAVIAIVSFWIMQRTKVHPALAVAGALTYGAVFLS</sequence>
<dbReference type="PANTHER" id="PTHR43663:SF1">
    <property type="entry name" value="CHROMATE TRANSPORTER"/>
    <property type="match status" value="1"/>
</dbReference>
<evidence type="ECO:0000313" key="8">
    <source>
        <dbReference type="EMBL" id="MEB3101267.1"/>
    </source>
</evidence>
<comment type="similarity">
    <text evidence="2">Belongs to the chromate ion transporter (CHR) (TC 2.A.51) family.</text>
</comment>
<feature type="transmembrane region" description="Helical" evidence="7">
    <location>
        <begin position="76"/>
        <end position="98"/>
    </location>
</feature>
<protein>
    <submittedName>
        <fullName evidence="8">Chromate transporter</fullName>
    </submittedName>
</protein>
<evidence type="ECO:0000256" key="4">
    <source>
        <dbReference type="ARBA" id="ARBA00022692"/>
    </source>
</evidence>
<keyword evidence="3" id="KW-1003">Cell membrane</keyword>
<evidence type="ECO:0000256" key="3">
    <source>
        <dbReference type="ARBA" id="ARBA00022475"/>
    </source>
</evidence>